<protein>
    <submittedName>
        <fullName evidence="2">Glutathione S-transferase</fullName>
    </submittedName>
</protein>
<gene>
    <name evidence="2" type="ORF">D3874_13535</name>
</gene>
<dbReference type="EMBL" id="QYUK01000011">
    <property type="protein sequence ID" value="RJF87916.1"/>
    <property type="molecule type" value="Genomic_DNA"/>
</dbReference>
<feature type="domain" description="GST N-terminal" evidence="1">
    <location>
        <begin position="5"/>
        <end position="76"/>
    </location>
</feature>
<keyword evidence="3" id="KW-1185">Reference proteome</keyword>
<dbReference type="AlphaFoldDB" id="A0A418WD61"/>
<sequence length="332" mass="36298">MMLKLYGALASPYSMKVRAALRWLHLPHVWVPMGMEHAEVMNRIKPAVIPIVEYPDGRLANDSTPLLLEFSAAAPARSLLPEDPLLRFLVLLIEDFADEWLTKVMFHYRWAAEEDQRVMSKAIIYDRLRGNGLDLIGLAAQQFRDRQVGRMTLVGCGPEHAPQIAATYARVLALLEAMVPDRAFLFGSRPSLADFGLFGQLSQLAVDPTSCAIMRRDAPLTWRWLMLVDDAAGLDGEWLSADEAGEDPAIAGLLGLVAEVYLPFLAANAAAIEAGAADFAVKVLGQVHRQPVFRYQAKCLASLKAAFAGLDAAVQDRVRALLGRPATAILGA</sequence>
<evidence type="ECO:0000259" key="1">
    <source>
        <dbReference type="Pfam" id="PF13417"/>
    </source>
</evidence>
<dbReference type="OrthoDB" id="7054557at2"/>
<dbReference type="Gene3D" id="1.20.1050.10">
    <property type="match status" value="1"/>
</dbReference>
<organism evidence="2 3">
    <name type="scientific">Oleomonas cavernae</name>
    <dbReference type="NCBI Taxonomy" id="2320859"/>
    <lineage>
        <taxon>Bacteria</taxon>
        <taxon>Pseudomonadati</taxon>
        <taxon>Pseudomonadota</taxon>
        <taxon>Alphaproteobacteria</taxon>
        <taxon>Acetobacterales</taxon>
        <taxon>Acetobacteraceae</taxon>
        <taxon>Oleomonas</taxon>
    </lineage>
</organism>
<comment type="caution">
    <text evidence="2">The sequence shown here is derived from an EMBL/GenBank/DDBJ whole genome shotgun (WGS) entry which is preliminary data.</text>
</comment>
<dbReference type="InterPro" id="IPR036282">
    <property type="entry name" value="Glutathione-S-Trfase_C_sf"/>
</dbReference>
<dbReference type="SUPFAM" id="SSF52833">
    <property type="entry name" value="Thioredoxin-like"/>
    <property type="match status" value="1"/>
</dbReference>
<evidence type="ECO:0000313" key="3">
    <source>
        <dbReference type="Proteomes" id="UP000284605"/>
    </source>
</evidence>
<proteinExistence type="predicted"/>
<dbReference type="Pfam" id="PF13410">
    <property type="entry name" value="GST_C_2"/>
    <property type="match status" value="1"/>
</dbReference>
<dbReference type="GO" id="GO:0016740">
    <property type="term" value="F:transferase activity"/>
    <property type="evidence" value="ECO:0007669"/>
    <property type="project" value="UniProtKB-KW"/>
</dbReference>
<dbReference type="Gene3D" id="3.40.30.10">
    <property type="entry name" value="Glutaredoxin"/>
    <property type="match status" value="1"/>
</dbReference>
<dbReference type="SUPFAM" id="SSF47616">
    <property type="entry name" value="GST C-terminal domain-like"/>
    <property type="match status" value="1"/>
</dbReference>
<dbReference type="InterPro" id="IPR036249">
    <property type="entry name" value="Thioredoxin-like_sf"/>
</dbReference>
<dbReference type="InterPro" id="IPR004045">
    <property type="entry name" value="Glutathione_S-Trfase_N"/>
</dbReference>
<keyword evidence="2" id="KW-0808">Transferase</keyword>
<name>A0A418WD61_9PROT</name>
<evidence type="ECO:0000313" key="2">
    <source>
        <dbReference type="EMBL" id="RJF87916.1"/>
    </source>
</evidence>
<dbReference type="Pfam" id="PF13417">
    <property type="entry name" value="GST_N_3"/>
    <property type="match status" value="1"/>
</dbReference>
<accession>A0A418WD61</accession>
<dbReference type="Proteomes" id="UP000284605">
    <property type="component" value="Unassembled WGS sequence"/>
</dbReference>
<reference evidence="2 3" key="1">
    <citation type="submission" date="2018-09" db="EMBL/GenBank/DDBJ databases">
        <authorList>
            <person name="Zhu H."/>
        </authorList>
    </citation>
    <scope>NUCLEOTIDE SEQUENCE [LARGE SCALE GENOMIC DNA]</scope>
    <source>
        <strain evidence="2 3">K1W22B-8</strain>
    </source>
</reference>
<dbReference type="CDD" id="cd00570">
    <property type="entry name" value="GST_N_family"/>
    <property type="match status" value="1"/>
</dbReference>